<dbReference type="PANTHER" id="PTHR28265">
    <property type="entry name" value="MAINTENANCE OF TELOMERE CAPPING PROTEIN 1"/>
    <property type="match status" value="1"/>
</dbReference>
<proteinExistence type="predicted"/>
<feature type="region of interest" description="Disordered" evidence="1">
    <location>
        <begin position="387"/>
        <end position="420"/>
    </location>
</feature>
<gene>
    <name evidence="2" type="ORF">SCUCBS95973_000698</name>
</gene>
<evidence type="ECO:0000313" key="2">
    <source>
        <dbReference type="EMBL" id="CAK7210200.1"/>
    </source>
</evidence>
<feature type="compositionally biased region" description="Low complexity" evidence="1">
    <location>
        <begin position="26"/>
        <end position="43"/>
    </location>
</feature>
<dbReference type="EMBL" id="CAWUHB010000003">
    <property type="protein sequence ID" value="CAK7210200.1"/>
    <property type="molecule type" value="Genomic_DNA"/>
</dbReference>
<comment type="caution">
    <text evidence="2">The sequence shown here is derived from an EMBL/GenBank/DDBJ whole genome shotgun (WGS) entry which is preliminary data.</text>
</comment>
<evidence type="ECO:0000256" key="1">
    <source>
        <dbReference type="SAM" id="MobiDB-lite"/>
    </source>
</evidence>
<reference evidence="2 3" key="1">
    <citation type="submission" date="2024-01" db="EMBL/GenBank/DDBJ databases">
        <authorList>
            <person name="Allen C."/>
            <person name="Tagirdzhanova G."/>
        </authorList>
    </citation>
    <scope>NUCLEOTIDE SEQUENCE [LARGE SCALE GENOMIC DNA]</scope>
</reference>
<sequence length="584" mass="61994">MATKRGKNTAATDELDSLFEGIGDNKAGASSSTAAAKKTTAAGKAGGKAGGKPKTAAAASSTAEKDILAELENELGEQVSRPHTPRTTAAKGSPALGASSTATLPRRSVESSKAYSARTSTDERAPAPVVESAPVETTPAPVASSSGGGGGGWWGGILSAATSTATAAMKQAEAAVKEIQSNEEAKKWANQVRGNYTSLRGFVGDEFRQRALPTFTDILHTLAPPIASHERLLIHITHDMVGYPSLDPLVHDMFLRVMAQVEGGDLLVVQRGQEAQPGHHGDGGNYGRDSAGWRDGPWWRAVDQPRDLGTVVGLREGTKLCRASAEAYANEYYAAHYGMSSEKGEGGARGDSKRGLEVARQRAVEPVSEENPVRRSDLFLAVQALSIAGGRGDDDDDDEDDDDDDEDDTDDKSSKEEEDDMVSFAVYIHDPVHEIAYHTVSQAIPAKWVRWLDARPASANANNTLTPATSGGEDESEDSSDEDSDEEVEKQKKQQQQKQQQQKKTEEGSLPDDIRVIVDSGGVDPREWAAEWIEETLCLAVGVVAQRYVAHRMGVGAGSIGRGKRPVDEVLADGAGEAARAGLL</sequence>
<feature type="compositionally biased region" description="Acidic residues" evidence="1">
    <location>
        <begin position="393"/>
        <end position="420"/>
    </location>
</feature>
<keyword evidence="3" id="KW-1185">Reference proteome</keyword>
<name>A0ABP0ASK6_9PEZI</name>
<accession>A0ABP0ASK6</accession>
<evidence type="ECO:0008006" key="4">
    <source>
        <dbReference type="Google" id="ProtNLM"/>
    </source>
</evidence>
<feature type="compositionally biased region" description="Low complexity" evidence="1">
    <location>
        <begin position="52"/>
        <end position="62"/>
    </location>
</feature>
<feature type="region of interest" description="Disordered" evidence="1">
    <location>
        <begin position="21"/>
        <end position="148"/>
    </location>
</feature>
<protein>
    <recommendedName>
        <fullName evidence="4">Maintenance of telomere capping protein 1</fullName>
    </recommendedName>
</protein>
<feature type="compositionally biased region" description="Polar residues" evidence="1">
    <location>
        <begin position="460"/>
        <end position="469"/>
    </location>
</feature>
<organism evidence="2 3">
    <name type="scientific">Sporothrix curviconia</name>
    <dbReference type="NCBI Taxonomy" id="1260050"/>
    <lineage>
        <taxon>Eukaryota</taxon>
        <taxon>Fungi</taxon>
        <taxon>Dikarya</taxon>
        <taxon>Ascomycota</taxon>
        <taxon>Pezizomycotina</taxon>
        <taxon>Sordariomycetes</taxon>
        <taxon>Sordariomycetidae</taxon>
        <taxon>Ophiostomatales</taxon>
        <taxon>Ophiostomataceae</taxon>
        <taxon>Sporothrix</taxon>
    </lineage>
</organism>
<evidence type="ECO:0000313" key="3">
    <source>
        <dbReference type="Proteomes" id="UP001642405"/>
    </source>
</evidence>
<feature type="region of interest" description="Disordered" evidence="1">
    <location>
        <begin position="460"/>
        <end position="513"/>
    </location>
</feature>
<dbReference type="Pfam" id="PF10310">
    <property type="entry name" value="DUF5427"/>
    <property type="match status" value="1"/>
</dbReference>
<dbReference type="InterPro" id="IPR018814">
    <property type="entry name" value="DUF5427"/>
</dbReference>
<feature type="compositionally biased region" description="Basic and acidic residues" evidence="1">
    <location>
        <begin position="503"/>
        <end position="513"/>
    </location>
</feature>
<feature type="compositionally biased region" description="Acidic residues" evidence="1">
    <location>
        <begin position="472"/>
        <end position="488"/>
    </location>
</feature>
<dbReference type="PANTHER" id="PTHR28265:SF1">
    <property type="entry name" value="MAINTENANCE OF TELOMERE CAPPING PROTEIN 1"/>
    <property type="match status" value="1"/>
</dbReference>
<dbReference type="Proteomes" id="UP001642405">
    <property type="component" value="Unassembled WGS sequence"/>
</dbReference>